<evidence type="ECO:0000256" key="1">
    <source>
        <dbReference type="ARBA" id="ARBA00023015"/>
    </source>
</evidence>
<name>A0A1L3GIT1_SYNAC</name>
<evidence type="ECO:0000256" key="2">
    <source>
        <dbReference type="ARBA" id="ARBA00023125"/>
    </source>
</evidence>
<dbReference type="InterPro" id="IPR036388">
    <property type="entry name" value="WH-like_DNA-bd_sf"/>
</dbReference>
<dbReference type="SMART" id="SM00418">
    <property type="entry name" value="HTH_ARSR"/>
    <property type="match status" value="1"/>
</dbReference>
<evidence type="ECO:0000313" key="5">
    <source>
        <dbReference type="EMBL" id="APG25598.1"/>
    </source>
</evidence>
<dbReference type="InterPro" id="IPR036390">
    <property type="entry name" value="WH_DNA-bd_sf"/>
</dbReference>
<dbReference type="PROSITE" id="PS50987">
    <property type="entry name" value="HTH_ARSR_2"/>
    <property type="match status" value="1"/>
</dbReference>
<dbReference type="InterPro" id="IPR001845">
    <property type="entry name" value="HTH_ArsR_DNA-bd_dom"/>
</dbReference>
<dbReference type="PRINTS" id="PR00778">
    <property type="entry name" value="HTHARSR"/>
</dbReference>
<gene>
    <name evidence="5" type="ORF">A7E75_11630</name>
</gene>
<evidence type="ECO:0000259" key="4">
    <source>
        <dbReference type="PROSITE" id="PS50987"/>
    </source>
</evidence>
<dbReference type="PANTHER" id="PTHR33154:SF18">
    <property type="entry name" value="ARSENICAL RESISTANCE OPERON REPRESSOR"/>
    <property type="match status" value="1"/>
</dbReference>
<keyword evidence="2" id="KW-0238">DNA-binding</keyword>
<dbReference type="NCBIfam" id="NF033788">
    <property type="entry name" value="HTH_metalloreg"/>
    <property type="match status" value="1"/>
</dbReference>
<reference evidence="5 6" key="1">
    <citation type="journal article" date="2017" name="Genome Announc.">
        <title>Complete Genome Sequences of Two Acetylene-Fermenting Pelobacter acetylenicus Strains.</title>
        <authorList>
            <person name="Sutton J.M."/>
            <person name="Baesman S.M."/>
            <person name="Fierst J.L."/>
            <person name="Poret-Peterson A.T."/>
            <person name="Oremland R.S."/>
            <person name="Dunlap D.S."/>
            <person name="Akob D.M."/>
        </authorList>
    </citation>
    <scope>NUCLEOTIDE SEQUENCE [LARGE SCALE GENOMIC DNA]</scope>
    <source>
        <strain evidence="5 6">DSM 3247</strain>
    </source>
</reference>
<dbReference type="Pfam" id="PF01022">
    <property type="entry name" value="HTH_5"/>
    <property type="match status" value="1"/>
</dbReference>
<dbReference type="STRING" id="29542.A6070_05660"/>
<dbReference type="Proteomes" id="UP000182264">
    <property type="component" value="Chromosome"/>
</dbReference>
<accession>A0A1L3GIT1</accession>
<dbReference type="KEGG" id="pace:A6070_05660"/>
<evidence type="ECO:0000256" key="3">
    <source>
        <dbReference type="ARBA" id="ARBA00023163"/>
    </source>
</evidence>
<evidence type="ECO:0000313" key="6">
    <source>
        <dbReference type="Proteomes" id="UP000182264"/>
    </source>
</evidence>
<dbReference type="GO" id="GO:0003677">
    <property type="term" value="F:DNA binding"/>
    <property type="evidence" value="ECO:0007669"/>
    <property type="project" value="UniProtKB-KW"/>
</dbReference>
<dbReference type="Gene3D" id="1.10.10.10">
    <property type="entry name" value="Winged helix-like DNA-binding domain superfamily/Winged helix DNA-binding domain"/>
    <property type="match status" value="1"/>
</dbReference>
<proteinExistence type="predicted"/>
<dbReference type="SUPFAM" id="SSF46785">
    <property type="entry name" value="Winged helix' DNA-binding domain"/>
    <property type="match status" value="1"/>
</dbReference>
<sequence length="96" mass="10856">MQIICLLLEGEVCVCKIMQVLDLPQSTVSRHLAVLKNAGLLEDRRDGTWVLYSLAKGHDTLVDQLLDMLESHLPNTREGAMARKNLLDSMEKRYCS</sequence>
<keyword evidence="1" id="KW-0805">Transcription regulation</keyword>
<keyword evidence="3" id="KW-0804">Transcription</keyword>
<dbReference type="InterPro" id="IPR011991">
    <property type="entry name" value="ArsR-like_HTH"/>
</dbReference>
<feature type="domain" description="HTH arsR-type" evidence="4">
    <location>
        <begin position="1"/>
        <end position="77"/>
    </location>
</feature>
<dbReference type="InterPro" id="IPR051081">
    <property type="entry name" value="HTH_MetalResp_TranReg"/>
</dbReference>
<dbReference type="GO" id="GO:0003700">
    <property type="term" value="F:DNA-binding transcription factor activity"/>
    <property type="evidence" value="ECO:0007669"/>
    <property type="project" value="InterPro"/>
</dbReference>
<organism evidence="5 6">
    <name type="scientific">Syntrophotalea acetylenica</name>
    <name type="common">Pelobacter acetylenicus</name>
    <dbReference type="NCBI Taxonomy" id="29542"/>
    <lineage>
        <taxon>Bacteria</taxon>
        <taxon>Pseudomonadati</taxon>
        <taxon>Thermodesulfobacteriota</taxon>
        <taxon>Desulfuromonadia</taxon>
        <taxon>Desulfuromonadales</taxon>
        <taxon>Syntrophotaleaceae</taxon>
        <taxon>Syntrophotalea</taxon>
    </lineage>
</organism>
<dbReference type="CDD" id="cd00090">
    <property type="entry name" value="HTH_ARSR"/>
    <property type="match status" value="1"/>
</dbReference>
<dbReference type="PANTHER" id="PTHR33154">
    <property type="entry name" value="TRANSCRIPTIONAL REGULATOR, ARSR FAMILY"/>
    <property type="match status" value="1"/>
</dbReference>
<dbReference type="EMBL" id="CP015518">
    <property type="protein sequence ID" value="APG25598.1"/>
    <property type="molecule type" value="Genomic_DNA"/>
</dbReference>
<protein>
    <recommendedName>
        <fullName evidence="4">HTH arsR-type domain-containing protein</fullName>
    </recommendedName>
</protein>
<dbReference type="AlphaFoldDB" id="A0A1L3GIT1"/>
<keyword evidence="6" id="KW-1185">Reference proteome</keyword>